<evidence type="ECO:0000256" key="2">
    <source>
        <dbReference type="ARBA" id="ARBA00006027"/>
    </source>
</evidence>
<dbReference type="InterPro" id="IPR032675">
    <property type="entry name" value="LRR_dom_sf"/>
</dbReference>
<dbReference type="Gene3D" id="2.160.20.10">
    <property type="entry name" value="Single-stranded right-handed beta-helix, Pectin lyase-like"/>
    <property type="match status" value="1"/>
</dbReference>
<evidence type="ECO:0000256" key="7">
    <source>
        <dbReference type="ARBA" id="ARBA00023316"/>
    </source>
</evidence>
<keyword evidence="5" id="KW-0378">Hydrolase</keyword>
<dbReference type="InterPro" id="IPR011050">
    <property type="entry name" value="Pectin_lyase_fold/virulence"/>
</dbReference>
<evidence type="ECO:0000256" key="4">
    <source>
        <dbReference type="ARBA" id="ARBA00013229"/>
    </source>
</evidence>
<dbReference type="Pfam" id="PF01095">
    <property type="entry name" value="Pectinesterase"/>
    <property type="match status" value="1"/>
</dbReference>
<dbReference type="UniPathway" id="UPA00545">
    <property type="reaction ID" value="UER00823"/>
</dbReference>
<dbReference type="FunFam" id="2.160.20.10:FF:000001">
    <property type="entry name" value="Pectinesterase"/>
    <property type="match status" value="1"/>
</dbReference>
<dbReference type="InterPro" id="IPR001611">
    <property type="entry name" value="Leu-rich_rpt"/>
</dbReference>
<feature type="active site" evidence="9">
    <location>
        <position position="973"/>
    </location>
</feature>
<dbReference type="Pfam" id="PF04043">
    <property type="entry name" value="PMEI"/>
    <property type="match status" value="1"/>
</dbReference>
<dbReference type="InterPro" id="IPR000070">
    <property type="entry name" value="Pectinesterase_cat"/>
</dbReference>
<dbReference type="InterPro" id="IPR033131">
    <property type="entry name" value="Pectinesterase_Asp_AS"/>
</dbReference>
<dbReference type="Pfam" id="PF25372">
    <property type="entry name" value="DUF7885"/>
    <property type="match status" value="2"/>
</dbReference>
<reference evidence="11" key="1">
    <citation type="journal article" date="2016" name="Nat. Genet.">
        <title>A high-quality carrot genome assembly provides new insights into carotenoid accumulation and asterid genome evolution.</title>
        <authorList>
            <person name="Iorizzo M."/>
            <person name="Ellison S."/>
            <person name="Senalik D."/>
            <person name="Zeng P."/>
            <person name="Satapoomin P."/>
            <person name="Huang J."/>
            <person name="Bowman M."/>
            <person name="Iovene M."/>
            <person name="Sanseverino W."/>
            <person name="Cavagnaro P."/>
            <person name="Yildiz M."/>
            <person name="Macko-Podgorni A."/>
            <person name="Moranska E."/>
            <person name="Grzebelus E."/>
            <person name="Grzebelus D."/>
            <person name="Ashrafi H."/>
            <person name="Zheng Z."/>
            <person name="Cheng S."/>
            <person name="Spooner D."/>
            <person name="Van Deynze A."/>
            <person name="Simon P."/>
        </authorList>
    </citation>
    <scope>NUCLEOTIDE SEQUENCE [LARGE SCALE GENOMIC DNA]</scope>
    <source>
        <tissue evidence="11">Leaf</tissue>
    </source>
</reference>
<comment type="similarity">
    <text evidence="2">In the N-terminal section; belongs to the PMEI family.</text>
</comment>
<dbReference type="Gene3D" id="3.80.10.10">
    <property type="entry name" value="Ribonuclease Inhibitor"/>
    <property type="match status" value="5"/>
</dbReference>
<comment type="catalytic activity">
    <reaction evidence="8">
        <text>[(1-&gt;4)-alpha-D-galacturonosyl methyl ester](n) + n H2O = [(1-&gt;4)-alpha-D-galacturonosyl](n) + n methanol + n H(+)</text>
        <dbReference type="Rhea" id="RHEA:22380"/>
        <dbReference type="Rhea" id="RHEA-COMP:14570"/>
        <dbReference type="Rhea" id="RHEA-COMP:14573"/>
        <dbReference type="ChEBI" id="CHEBI:15377"/>
        <dbReference type="ChEBI" id="CHEBI:15378"/>
        <dbReference type="ChEBI" id="CHEBI:17790"/>
        <dbReference type="ChEBI" id="CHEBI:140522"/>
        <dbReference type="ChEBI" id="CHEBI:140523"/>
        <dbReference type="EC" id="3.1.1.11"/>
    </reaction>
</comment>
<dbReference type="SUPFAM" id="SSF52047">
    <property type="entry name" value="RNI-like"/>
    <property type="match status" value="2"/>
</dbReference>
<keyword evidence="6" id="KW-0063">Aspartyl esterase</keyword>
<dbReference type="InterPro" id="IPR057207">
    <property type="entry name" value="FBXL15_LRR"/>
</dbReference>
<dbReference type="GO" id="GO:0045490">
    <property type="term" value="P:pectin catabolic process"/>
    <property type="evidence" value="ECO:0007669"/>
    <property type="project" value="UniProtKB-UniPathway"/>
</dbReference>
<dbReference type="STRING" id="79200.A0A166I3V8"/>
<dbReference type="SMART" id="SM00856">
    <property type="entry name" value="PMEI"/>
    <property type="match status" value="1"/>
</dbReference>
<proteinExistence type="inferred from homology"/>
<organism evidence="11">
    <name type="scientific">Daucus carota subsp. sativus</name>
    <name type="common">Carrot</name>
    <dbReference type="NCBI Taxonomy" id="79200"/>
    <lineage>
        <taxon>Eukaryota</taxon>
        <taxon>Viridiplantae</taxon>
        <taxon>Streptophyta</taxon>
        <taxon>Embryophyta</taxon>
        <taxon>Tracheophyta</taxon>
        <taxon>Spermatophyta</taxon>
        <taxon>Magnoliopsida</taxon>
        <taxon>eudicotyledons</taxon>
        <taxon>Gunneridae</taxon>
        <taxon>Pentapetalae</taxon>
        <taxon>asterids</taxon>
        <taxon>campanulids</taxon>
        <taxon>Apiales</taxon>
        <taxon>Apiaceae</taxon>
        <taxon>Apioideae</taxon>
        <taxon>Scandiceae</taxon>
        <taxon>Daucinae</taxon>
        <taxon>Daucus</taxon>
        <taxon>Daucus sect. Daucus</taxon>
    </lineage>
</organism>
<dbReference type="InterPro" id="IPR035513">
    <property type="entry name" value="Invertase/methylesterase_inhib"/>
</dbReference>
<feature type="domain" description="Pectinesterase inhibitor" evidence="10">
    <location>
        <begin position="627"/>
        <end position="782"/>
    </location>
</feature>
<comment type="similarity">
    <text evidence="3">In the C-terminal section; belongs to the pectinesterase family.</text>
</comment>
<evidence type="ECO:0000313" key="11">
    <source>
        <dbReference type="EMBL" id="KZN10715.1"/>
    </source>
</evidence>
<keyword evidence="7" id="KW-0961">Cell wall biogenesis/degradation</keyword>
<dbReference type="EC" id="3.1.1.11" evidence="4"/>
<evidence type="ECO:0000256" key="9">
    <source>
        <dbReference type="PROSITE-ProRule" id="PRU10040"/>
    </source>
</evidence>
<dbReference type="Pfam" id="PF13516">
    <property type="entry name" value="LRR_6"/>
    <property type="match status" value="1"/>
</dbReference>
<evidence type="ECO:0000256" key="6">
    <source>
        <dbReference type="ARBA" id="ARBA00023085"/>
    </source>
</evidence>
<dbReference type="InterPro" id="IPR006501">
    <property type="entry name" value="Pectinesterase_inhib_dom"/>
</dbReference>
<dbReference type="GO" id="GO:0042545">
    <property type="term" value="P:cell wall modification"/>
    <property type="evidence" value="ECO:0007669"/>
    <property type="project" value="InterPro"/>
</dbReference>
<dbReference type="PANTHER" id="PTHR31707">
    <property type="entry name" value="PECTINESTERASE"/>
    <property type="match status" value="1"/>
</dbReference>
<evidence type="ECO:0000256" key="5">
    <source>
        <dbReference type="ARBA" id="ARBA00022801"/>
    </source>
</evidence>
<evidence type="ECO:0000256" key="1">
    <source>
        <dbReference type="ARBA" id="ARBA00005184"/>
    </source>
</evidence>
<gene>
    <name evidence="11" type="ORF">DCAR_003371</name>
</gene>
<dbReference type="InterPro" id="IPR012334">
    <property type="entry name" value="Pectin_lyas_fold"/>
</dbReference>
<dbReference type="AlphaFoldDB" id="A0A166I3V8"/>
<dbReference type="SUPFAM" id="SSF51126">
    <property type="entry name" value="Pectin lyase-like"/>
    <property type="match status" value="1"/>
</dbReference>
<dbReference type="PROSITE" id="PS00503">
    <property type="entry name" value="PECTINESTERASE_2"/>
    <property type="match status" value="1"/>
</dbReference>
<evidence type="ECO:0000256" key="3">
    <source>
        <dbReference type="ARBA" id="ARBA00007786"/>
    </source>
</evidence>
<protein>
    <recommendedName>
        <fullName evidence="4">pectinesterase</fullName>
        <ecNumber evidence="4">3.1.1.11</ecNumber>
    </recommendedName>
</protein>
<dbReference type="Gramene" id="KZN10715">
    <property type="protein sequence ID" value="KZN10715"/>
    <property type="gene ID" value="DCAR_003371"/>
</dbReference>
<sequence length="1131" mass="124199">MKSSSCLVSLLTDDLLVNILDKLSGDDSATKSFRSVCKAFHQAESAHRTSLKVLRLEFLPTLLNNYTSVDTLDLSDCPRLDDGSIAALLGGDTSIDLSWTRRLRRLVLSRCVGLRWAGLELLLGSCTRLESLDFSSCGGFGDREAAVVSCVVGLKEIEMDRCFGVSDFGLAKIVVGCERLEKLSLRWCDEISDLGIDLLSKKCVFLKHLDISYTKIGGESIRSISTMQRLEVLAMVGCGLLDDVGLHHLQDGCPSLQVIDISRCNNVTSLGLTSVIRGRNNLLQLRAGHYYFELSTIVLNCFMGLNNLQTIRIDGAQVSEHVLQIIAGSCKSLVDIGFSKCKGVTDFGILQLVLGCFRLKILDLTCCDKLTDLAISAIAESCRNLLCLKIESCNMLTEKSFGYLGSCCFLLEELDVTDCSGVNDEGLRHISNCSNLKSLKLGHCINISDKGLSNIASKCSNMIELDLYRCKGVGDEGLAALAMGCKKLKKLNLSYCIQITDEGMQCIGYLKELSELDMRNLSKVTSAGFSYFASGCMKLAELDMKNCDNITDSGFLALSCHSKNLIQINLSYCRISDVGLYKLMGNLTCLQDAKLLNLTNVTMNGFDLALRASCFRLKKVKMLALVSPSKSLSDELICDSTPFPSFCNSMRLQYDFGSIQEYGRFILKQSISSTENVLSMVNGYLELRIGLQEYTIHALEDCQLLTSLNIDFFVKTLESLNLTNKIDGPTASELLSLLSATLTNYQTCLDGLEAINPLSAIRIALGTPLSDGNMLNSVALAIFKYAWNPSTTEGRLLKDRKPLNSGLKLYPGGNSVNVNQSVVVNPDGSGDFTTITDAVAAAPNNTDCTNGYFLIYIAAGVYEEHVYIAKSKRYLMMIGDGIDQTIITGNRSVVEGWTTFNSATFAVTGVGFVAVNITFRNTAGAVMHQAVAVRNGADLSTFYHCSFEGYQDTLYAHTLRQFYRECNIYGTVDFIFGNAAVVFQNCNIYPRLPMQDQFNAITAQGRTDINQNTGTSIQNCTIREAEYMASAKTYLGRPWKQYSRAVYLNSFIDNLVDPAGWIAWSGDFALNTSYYAEYNNRGGGSDTSKRVTWEAYHVINYSDAANFTVSNFLAGDFWLPSTGVPYNAGLF</sequence>
<dbReference type="FunFam" id="3.80.10.10:FF:000276">
    <property type="entry name" value="F-box/LRR-repeat protein 3"/>
    <property type="match status" value="1"/>
</dbReference>
<dbReference type="GO" id="GO:0030599">
    <property type="term" value="F:pectinesterase activity"/>
    <property type="evidence" value="ECO:0007669"/>
    <property type="project" value="UniProtKB-EC"/>
</dbReference>
<dbReference type="GO" id="GO:0004857">
    <property type="term" value="F:enzyme inhibitor activity"/>
    <property type="evidence" value="ECO:0007669"/>
    <property type="project" value="InterPro"/>
</dbReference>
<evidence type="ECO:0000256" key="8">
    <source>
        <dbReference type="ARBA" id="ARBA00047928"/>
    </source>
</evidence>
<comment type="caution">
    <text evidence="11">The sequence shown here is derived from an EMBL/GenBank/DDBJ whole genome shotgun (WGS) entry which is preliminary data.</text>
</comment>
<dbReference type="InterPro" id="IPR006553">
    <property type="entry name" value="Leu-rich_rpt_Cys-con_subtyp"/>
</dbReference>
<comment type="pathway">
    <text evidence="1">Glycan metabolism; pectin degradation; 2-dehydro-3-deoxy-D-gluconate from pectin: step 1/5.</text>
</comment>
<dbReference type="Gene3D" id="1.20.140.40">
    <property type="entry name" value="Invertase/pectin methylesterase inhibitor family protein"/>
    <property type="match status" value="1"/>
</dbReference>
<dbReference type="SMART" id="SM00367">
    <property type="entry name" value="LRR_CC"/>
    <property type="match status" value="17"/>
</dbReference>
<dbReference type="EMBL" id="LNRQ01000001">
    <property type="protein sequence ID" value="KZN10715.1"/>
    <property type="molecule type" value="Genomic_DNA"/>
</dbReference>
<name>A0A166I3V8_DAUCS</name>
<dbReference type="SUPFAM" id="SSF101148">
    <property type="entry name" value="Plant invertase/pectin methylesterase inhibitor"/>
    <property type="match status" value="1"/>
</dbReference>
<evidence type="ECO:0000259" key="10">
    <source>
        <dbReference type="SMART" id="SM00856"/>
    </source>
</evidence>
<accession>A0A166I3V8</accession>